<dbReference type="InterPro" id="IPR002711">
    <property type="entry name" value="HNH"/>
</dbReference>
<accession>A0ABU5HFF6</accession>
<dbReference type="InterPro" id="IPR003615">
    <property type="entry name" value="HNH_nuc"/>
</dbReference>
<dbReference type="CDD" id="cd00085">
    <property type="entry name" value="HNHc"/>
    <property type="match status" value="1"/>
</dbReference>
<dbReference type="EMBL" id="JAXIVS010000015">
    <property type="protein sequence ID" value="MDY7231537.1"/>
    <property type="molecule type" value="Genomic_DNA"/>
</dbReference>
<comment type="caution">
    <text evidence="2">The sequence shown here is derived from an EMBL/GenBank/DDBJ whole genome shotgun (WGS) entry which is preliminary data.</text>
</comment>
<name>A0ABU5HFF6_9BACT</name>
<reference evidence="2 3" key="1">
    <citation type="submission" date="2023-12" db="EMBL/GenBank/DDBJ databases">
        <title>the genome sequence of Hyalangium sp. s54d21.</title>
        <authorList>
            <person name="Zhang X."/>
        </authorList>
    </citation>
    <scope>NUCLEOTIDE SEQUENCE [LARGE SCALE GENOMIC DNA]</scope>
    <source>
        <strain evidence="3">s54d21</strain>
    </source>
</reference>
<proteinExistence type="predicted"/>
<dbReference type="Gene3D" id="1.10.30.50">
    <property type="match status" value="1"/>
</dbReference>
<dbReference type="RefSeq" id="WP_321550249.1">
    <property type="nucleotide sequence ID" value="NZ_JAXIVS010000015.1"/>
</dbReference>
<evidence type="ECO:0000259" key="1">
    <source>
        <dbReference type="SMART" id="SM00507"/>
    </source>
</evidence>
<sequence>MKGKCEMDASKQLLEELTQACAELGVDLSEALQEKLQEVKLRGFWRCVPNARVKPEHLEGFLESVLGVTPPESLVERLEETKRGPRLSHDEYLRIEEAQNYRCALCGIELRAGVKPQVDHIVPVAFFGRSEVDNYQLLCQKCNLGKSSLLHWVMGMPFFDDPGDITYRMRFCVLSRFRGRCEVLGCDESSVSSEMNVAPRIPVANGGRLIFDNLRVLCDMHMRKNREEQMRRAEMQVRRLRLGVAA</sequence>
<keyword evidence="2" id="KW-0255">Endonuclease</keyword>
<evidence type="ECO:0000313" key="2">
    <source>
        <dbReference type="EMBL" id="MDY7231537.1"/>
    </source>
</evidence>
<dbReference type="SMART" id="SM00507">
    <property type="entry name" value="HNHc"/>
    <property type="match status" value="2"/>
</dbReference>
<evidence type="ECO:0000313" key="3">
    <source>
        <dbReference type="Proteomes" id="UP001291309"/>
    </source>
</evidence>
<gene>
    <name evidence="2" type="ORF">SYV04_34415</name>
</gene>
<dbReference type="Proteomes" id="UP001291309">
    <property type="component" value="Unassembled WGS sequence"/>
</dbReference>
<keyword evidence="2" id="KW-0378">Hydrolase</keyword>
<keyword evidence="2" id="KW-0540">Nuclease</keyword>
<organism evidence="2 3">
    <name type="scientific">Hyalangium rubrum</name>
    <dbReference type="NCBI Taxonomy" id="3103134"/>
    <lineage>
        <taxon>Bacteria</taxon>
        <taxon>Pseudomonadati</taxon>
        <taxon>Myxococcota</taxon>
        <taxon>Myxococcia</taxon>
        <taxon>Myxococcales</taxon>
        <taxon>Cystobacterineae</taxon>
        <taxon>Archangiaceae</taxon>
        <taxon>Hyalangium</taxon>
    </lineage>
</organism>
<feature type="domain" description="HNH nuclease" evidence="1">
    <location>
        <begin position="92"/>
        <end position="144"/>
    </location>
</feature>
<feature type="domain" description="HNH nuclease" evidence="1">
    <location>
        <begin position="168"/>
        <end position="223"/>
    </location>
</feature>
<dbReference type="GO" id="GO:0004519">
    <property type="term" value="F:endonuclease activity"/>
    <property type="evidence" value="ECO:0007669"/>
    <property type="project" value="UniProtKB-KW"/>
</dbReference>
<protein>
    <submittedName>
        <fullName evidence="2">HNH endonuclease signature motif containing protein</fullName>
    </submittedName>
</protein>
<dbReference type="Pfam" id="PF01844">
    <property type="entry name" value="HNH"/>
    <property type="match status" value="1"/>
</dbReference>
<keyword evidence="3" id="KW-1185">Reference proteome</keyword>